<comment type="caution">
    <text evidence="3">The sequence shown here is derived from an EMBL/GenBank/DDBJ whole genome shotgun (WGS) entry which is preliminary data.</text>
</comment>
<accession>A0A6G0WM50</accession>
<evidence type="ECO:0000256" key="1">
    <source>
        <dbReference type="SAM" id="MobiDB-lite"/>
    </source>
</evidence>
<evidence type="ECO:0000313" key="4">
    <source>
        <dbReference type="Proteomes" id="UP000481153"/>
    </source>
</evidence>
<dbReference type="VEuPathDB" id="FungiDB:AeMF1_008867"/>
<reference evidence="3 4" key="1">
    <citation type="submission" date="2019-07" db="EMBL/GenBank/DDBJ databases">
        <title>Genomics analysis of Aphanomyces spp. identifies a new class of oomycete effector associated with host adaptation.</title>
        <authorList>
            <person name="Gaulin E."/>
        </authorList>
    </citation>
    <scope>NUCLEOTIDE SEQUENCE [LARGE SCALE GENOMIC DNA]</scope>
    <source>
        <strain evidence="3 4">ATCC 201684</strain>
    </source>
</reference>
<feature type="region of interest" description="Disordered" evidence="1">
    <location>
        <begin position="20"/>
        <end position="54"/>
    </location>
</feature>
<evidence type="ECO:0000313" key="3">
    <source>
        <dbReference type="EMBL" id="KAF0728374.1"/>
    </source>
</evidence>
<feature type="compositionally biased region" description="Basic and acidic residues" evidence="1">
    <location>
        <begin position="39"/>
        <end position="50"/>
    </location>
</feature>
<keyword evidence="4" id="KW-1185">Reference proteome</keyword>
<proteinExistence type="predicted"/>
<dbReference type="EMBL" id="VJMJ01000178">
    <property type="protein sequence ID" value="KAF0728374.1"/>
    <property type="molecule type" value="Genomic_DNA"/>
</dbReference>
<evidence type="ECO:0000256" key="2">
    <source>
        <dbReference type="SAM" id="Phobius"/>
    </source>
</evidence>
<gene>
    <name evidence="3" type="ORF">Ae201684_013739</name>
</gene>
<keyword evidence="2" id="KW-1133">Transmembrane helix</keyword>
<feature type="transmembrane region" description="Helical" evidence="2">
    <location>
        <begin position="93"/>
        <end position="112"/>
    </location>
</feature>
<protein>
    <submittedName>
        <fullName evidence="3">Uncharacterized protein</fullName>
    </submittedName>
</protein>
<organism evidence="3 4">
    <name type="scientific">Aphanomyces euteiches</name>
    <dbReference type="NCBI Taxonomy" id="100861"/>
    <lineage>
        <taxon>Eukaryota</taxon>
        <taxon>Sar</taxon>
        <taxon>Stramenopiles</taxon>
        <taxon>Oomycota</taxon>
        <taxon>Saprolegniomycetes</taxon>
        <taxon>Saprolegniales</taxon>
        <taxon>Verrucalvaceae</taxon>
        <taxon>Aphanomyces</taxon>
    </lineage>
</organism>
<sequence>MNPLLLLYLNLVRGPQLDAARRKKEEEERLAREAANPDGNKKADATKDAKPVPPPLASCKKCDNKVDQDEVDANFGLCIQCASNPWSLVTPSVIFQLAGILLALAVLVYRFMNGLPLI</sequence>
<keyword evidence="2" id="KW-0812">Transmembrane</keyword>
<dbReference type="Proteomes" id="UP000481153">
    <property type="component" value="Unassembled WGS sequence"/>
</dbReference>
<dbReference type="AlphaFoldDB" id="A0A6G0WM50"/>
<keyword evidence="2" id="KW-0472">Membrane</keyword>
<feature type="compositionally biased region" description="Basic and acidic residues" evidence="1">
    <location>
        <begin position="20"/>
        <end position="32"/>
    </location>
</feature>
<name>A0A6G0WM50_9STRA</name>